<dbReference type="GO" id="GO:0003700">
    <property type="term" value="F:DNA-binding transcription factor activity"/>
    <property type="evidence" value="ECO:0007669"/>
    <property type="project" value="InterPro"/>
</dbReference>
<keyword evidence="1" id="KW-0805">Transcription regulation</keyword>
<keyword evidence="3" id="KW-0804">Transcription</keyword>
<dbReference type="PANTHER" id="PTHR43280:SF32">
    <property type="entry name" value="TRANSCRIPTIONAL REGULATORY PROTEIN"/>
    <property type="match status" value="1"/>
</dbReference>
<dbReference type="Pfam" id="PF12833">
    <property type="entry name" value="HTH_18"/>
    <property type="match status" value="1"/>
</dbReference>
<accession>A0A0G3LYA5</accession>
<dbReference type="PROSITE" id="PS01124">
    <property type="entry name" value="HTH_ARAC_FAMILY_2"/>
    <property type="match status" value="1"/>
</dbReference>
<dbReference type="PATRIC" id="fig|1324352.5.peg.889"/>
<dbReference type="SUPFAM" id="SSF46689">
    <property type="entry name" value="Homeodomain-like"/>
    <property type="match status" value="1"/>
</dbReference>
<dbReference type="STRING" id="1324352.OK18_04130"/>
<dbReference type="Gene3D" id="1.10.10.60">
    <property type="entry name" value="Homeodomain-like"/>
    <property type="match status" value="1"/>
</dbReference>
<sequence length="293" mass="34144">MLSQKIKSLQFDDKISIGMEIIPIDRDYVAKSANLTTAHRASFYCVLWFQEGNPTHQVDFTPIKVQPESLLFVGKDSVQFFDQGKNFKAKVLLFTDAFFCRNDDDVKYLNRTPLFQTFGSSQHCTLSVSEELKTLWTFMEQEDKTPHDRFKPILLRNYLESFLLQAERAIGDGISSPSTNEIYKEIFFDFNKLVEEHFKEQKPVSYYSEQLYVSPKVLSRATRQLTGKTPKRILDERMLLEAKRLLMYDISAGKEIGYSLGFTEPTNFIKFFRKHTGKTPLAFRAYYRQTMGM</sequence>
<proteinExistence type="predicted"/>
<dbReference type="InterPro" id="IPR009057">
    <property type="entry name" value="Homeodomain-like_sf"/>
</dbReference>
<evidence type="ECO:0000256" key="2">
    <source>
        <dbReference type="ARBA" id="ARBA00023125"/>
    </source>
</evidence>
<evidence type="ECO:0000313" key="5">
    <source>
        <dbReference type="EMBL" id="AKK71936.1"/>
    </source>
</evidence>
<dbReference type="OrthoDB" id="2666928at2"/>
<gene>
    <name evidence="5" type="ORF">OK18_04130</name>
</gene>
<organism evidence="5 6">
    <name type="scientific">Chryseobacterium gallinarum</name>
    <dbReference type="NCBI Taxonomy" id="1324352"/>
    <lineage>
        <taxon>Bacteria</taxon>
        <taxon>Pseudomonadati</taxon>
        <taxon>Bacteroidota</taxon>
        <taxon>Flavobacteriia</taxon>
        <taxon>Flavobacteriales</taxon>
        <taxon>Weeksellaceae</taxon>
        <taxon>Chryseobacterium group</taxon>
        <taxon>Chryseobacterium</taxon>
    </lineage>
</organism>
<dbReference type="Proteomes" id="UP000035213">
    <property type="component" value="Chromosome"/>
</dbReference>
<reference evidence="5 6" key="1">
    <citation type="submission" date="2014-11" db="EMBL/GenBank/DDBJ databases">
        <authorList>
            <person name="Park G.-S."/>
            <person name="Hong S.-J."/>
            <person name="Jung B.K."/>
            <person name="Khan A.R."/>
            <person name="Kwak Y."/>
            <person name="Shin J.-H."/>
        </authorList>
    </citation>
    <scope>NUCLEOTIDE SEQUENCE [LARGE SCALE GENOMIC DNA]</scope>
    <source>
        <strain evidence="5 6">DSM 27622</strain>
    </source>
</reference>
<dbReference type="SMART" id="SM00342">
    <property type="entry name" value="HTH_ARAC"/>
    <property type="match status" value="1"/>
</dbReference>
<name>A0A0G3LYA5_CHRGL</name>
<evidence type="ECO:0000256" key="1">
    <source>
        <dbReference type="ARBA" id="ARBA00023015"/>
    </source>
</evidence>
<keyword evidence="2" id="KW-0238">DNA-binding</keyword>
<protein>
    <recommendedName>
        <fullName evidence="4">HTH araC/xylS-type domain-containing protein</fullName>
    </recommendedName>
</protein>
<dbReference type="AlphaFoldDB" id="A0A0G3LYA5"/>
<evidence type="ECO:0000259" key="4">
    <source>
        <dbReference type="PROSITE" id="PS01124"/>
    </source>
</evidence>
<evidence type="ECO:0000256" key="3">
    <source>
        <dbReference type="ARBA" id="ARBA00023163"/>
    </source>
</evidence>
<feature type="domain" description="HTH araC/xylS-type" evidence="4">
    <location>
        <begin position="188"/>
        <end position="286"/>
    </location>
</feature>
<dbReference type="InterPro" id="IPR018060">
    <property type="entry name" value="HTH_AraC"/>
</dbReference>
<evidence type="ECO:0000313" key="6">
    <source>
        <dbReference type="Proteomes" id="UP000035213"/>
    </source>
</evidence>
<dbReference type="KEGG" id="cgn:OK18_04130"/>
<dbReference type="GO" id="GO:0043565">
    <property type="term" value="F:sequence-specific DNA binding"/>
    <property type="evidence" value="ECO:0007669"/>
    <property type="project" value="InterPro"/>
</dbReference>
<dbReference type="EMBL" id="CP009928">
    <property type="protein sequence ID" value="AKK71936.1"/>
    <property type="molecule type" value="Genomic_DNA"/>
</dbReference>
<dbReference type="PANTHER" id="PTHR43280">
    <property type="entry name" value="ARAC-FAMILY TRANSCRIPTIONAL REGULATOR"/>
    <property type="match status" value="1"/>
</dbReference>